<dbReference type="GO" id="GO:0051301">
    <property type="term" value="P:cell division"/>
    <property type="evidence" value="ECO:0007669"/>
    <property type="project" value="UniProtKB-KW"/>
</dbReference>
<dbReference type="GO" id="GO:0005525">
    <property type="term" value="F:GTP binding"/>
    <property type="evidence" value="ECO:0007669"/>
    <property type="project" value="TreeGrafter"/>
</dbReference>
<dbReference type="Gene3D" id="2.30.29.30">
    <property type="entry name" value="Pleckstrin-homology domain (PH domain)/Phosphotyrosine-binding domain (PTB)"/>
    <property type="match status" value="1"/>
</dbReference>
<dbReference type="STRING" id="1196081.A0A364L5T7"/>
<evidence type="ECO:0000313" key="6">
    <source>
        <dbReference type="Proteomes" id="UP000249363"/>
    </source>
</evidence>
<evidence type="ECO:0000259" key="4">
    <source>
        <dbReference type="PROSITE" id="PS50003"/>
    </source>
</evidence>
<keyword evidence="2" id="KW-0131">Cell cycle</keyword>
<dbReference type="SUPFAM" id="SSF50729">
    <property type="entry name" value="PH domain-like"/>
    <property type="match status" value="1"/>
</dbReference>
<feature type="compositionally biased region" description="Polar residues" evidence="3">
    <location>
        <begin position="602"/>
        <end position="612"/>
    </location>
</feature>
<feature type="compositionally biased region" description="Basic and acidic residues" evidence="3">
    <location>
        <begin position="315"/>
        <end position="328"/>
    </location>
</feature>
<protein>
    <recommendedName>
        <fullName evidence="4">PH domain-containing protein</fullName>
    </recommendedName>
</protein>
<feature type="unsure residue" description="E or Q" evidence="5">
    <location>
        <position position="994"/>
    </location>
</feature>
<dbReference type="Proteomes" id="UP000249363">
    <property type="component" value="Unassembled WGS sequence"/>
</dbReference>
<feature type="compositionally biased region" description="Acidic residues" evidence="3">
    <location>
        <begin position="279"/>
        <end position="290"/>
    </location>
</feature>
<evidence type="ECO:0000313" key="5">
    <source>
        <dbReference type="EMBL" id="RAO71133.1"/>
    </source>
</evidence>
<dbReference type="CDD" id="cd13278">
    <property type="entry name" value="PH_Bud4"/>
    <property type="match status" value="1"/>
</dbReference>
<evidence type="ECO:0000256" key="3">
    <source>
        <dbReference type="SAM" id="MobiDB-lite"/>
    </source>
</evidence>
<dbReference type="PANTHER" id="PTHR36100:SF1">
    <property type="entry name" value="BUD SITE SELECTION PROTEIN 4"/>
    <property type="match status" value="1"/>
</dbReference>
<dbReference type="Pfam" id="PF08174">
    <property type="entry name" value="Anillin"/>
    <property type="match status" value="1"/>
</dbReference>
<feature type="compositionally biased region" description="Low complexity" evidence="3">
    <location>
        <begin position="33"/>
        <end position="46"/>
    </location>
</feature>
<comment type="caution">
    <text evidence="5">The sequence shown here is derived from an EMBL/GenBank/DDBJ whole genome shotgun (WGS) entry which is preliminary data.</text>
</comment>
<keyword evidence="1" id="KW-0132">Cell division</keyword>
<dbReference type="Pfam" id="PF00169">
    <property type="entry name" value="PH"/>
    <property type="match status" value="1"/>
</dbReference>
<feature type="compositionally biased region" description="Acidic residues" evidence="3">
    <location>
        <begin position="177"/>
        <end position="187"/>
    </location>
</feature>
<reference evidence="5 6" key="1">
    <citation type="journal article" date="2017" name="Biotechnol. Biofuels">
        <title>Differential beta-glucosidase expression as a function of carbon source availability in Talaromyces amestolkiae: a genomic and proteomic approach.</title>
        <authorList>
            <person name="de Eugenio L.I."/>
            <person name="Mendez-Liter J.A."/>
            <person name="Nieto-Dominguez M."/>
            <person name="Alonso L."/>
            <person name="Gil-Munoz J."/>
            <person name="Barriuso J."/>
            <person name="Prieto A."/>
            <person name="Martinez M.J."/>
        </authorList>
    </citation>
    <scope>NUCLEOTIDE SEQUENCE [LARGE SCALE GENOMIC DNA]</scope>
    <source>
        <strain evidence="5 6">CIB</strain>
    </source>
</reference>
<dbReference type="InterPro" id="IPR001849">
    <property type="entry name" value="PH_domain"/>
</dbReference>
<dbReference type="InterPro" id="IPR012966">
    <property type="entry name" value="AHD"/>
</dbReference>
<feature type="compositionally biased region" description="Basic and acidic residues" evidence="3">
    <location>
        <begin position="188"/>
        <end position="197"/>
    </location>
</feature>
<feature type="compositionally biased region" description="Low complexity" evidence="3">
    <location>
        <begin position="149"/>
        <end position="166"/>
    </location>
</feature>
<dbReference type="EMBL" id="MIKG01000014">
    <property type="protein sequence ID" value="RAO71133.1"/>
    <property type="molecule type" value="Genomic_DNA"/>
</dbReference>
<accession>A0A364L5T7</accession>
<dbReference type="FunFam" id="2.30.29.30:FF:000311">
    <property type="entry name" value="GTP binding protein (Bud4)"/>
    <property type="match status" value="1"/>
</dbReference>
<feature type="compositionally biased region" description="Acidic residues" evidence="3">
    <location>
        <begin position="658"/>
        <end position="668"/>
    </location>
</feature>
<feature type="compositionally biased region" description="Basic and acidic residues" evidence="3">
    <location>
        <begin position="450"/>
        <end position="465"/>
    </location>
</feature>
<feature type="compositionally biased region" description="Acidic residues" evidence="3">
    <location>
        <begin position="230"/>
        <end position="239"/>
    </location>
</feature>
<feature type="compositionally biased region" description="Polar residues" evidence="3">
    <location>
        <begin position="304"/>
        <end position="314"/>
    </location>
</feature>
<feature type="compositionally biased region" description="Polar residues" evidence="3">
    <location>
        <begin position="856"/>
        <end position="868"/>
    </location>
</feature>
<feature type="compositionally biased region" description="Acidic residues" evidence="3">
    <location>
        <begin position="518"/>
        <end position="527"/>
    </location>
</feature>
<feature type="compositionally biased region" description="Basic and acidic residues" evidence="3">
    <location>
        <begin position="561"/>
        <end position="573"/>
    </location>
</feature>
<evidence type="ECO:0000256" key="1">
    <source>
        <dbReference type="ARBA" id="ARBA00022618"/>
    </source>
</evidence>
<gene>
    <name evidence="5" type="ORF">BHQ10_007145</name>
</gene>
<feature type="compositionally biased region" description="Low complexity" evidence="3">
    <location>
        <begin position="575"/>
        <end position="586"/>
    </location>
</feature>
<dbReference type="SMART" id="SM00233">
    <property type="entry name" value="PH"/>
    <property type="match status" value="1"/>
</dbReference>
<feature type="compositionally biased region" description="Basic and acidic residues" evidence="3">
    <location>
        <begin position="1380"/>
        <end position="1394"/>
    </location>
</feature>
<feature type="compositionally biased region" description="Polar residues" evidence="3">
    <location>
        <begin position="335"/>
        <end position="345"/>
    </location>
</feature>
<feature type="compositionally biased region" description="Basic and acidic residues" evidence="3">
    <location>
        <begin position="587"/>
        <end position="601"/>
    </location>
</feature>
<feature type="region of interest" description="Disordered" evidence="3">
    <location>
        <begin position="1"/>
        <end position="501"/>
    </location>
</feature>
<name>A0A364L5T7_TALAM</name>
<sequence>MASPRPLSELSPMAQRRNSPSWKQPPTKYTLGSSPFDSSPFNNSTSKRLFWQDRESQSSFVSLNSENAKPYDPEVPYSPTKRASIENLKRASRVKNSSLIAREQNTEYDPSHISVPERPLATGRSFHGRSQSDVQSPHREAQESPQYRPVSPSKDQPSPPKSSLSKATRFGQKLFDPESDIWSDVDDGPSRFSERNPKSVTFDAAPPQVNEYEMTTPDISSLAESREGSYEFDEDEIDISFDRGSSLDRDDSFDASLEDIEKTPVVLPEDWRFMSPDSANDDLVSEDGDPFVDHPESPGPEVQPVTNHDTSTHGSRIDSLDSNGEKRPLPPLPNARSQDQSTRVSSPDKLSAAFERAASGQRVLPSPPGPASYSKTDIVGSGRPSMNLEDRLRLMMLQERDDNDQQLELERQKERRMRRAGARERSAGSEYEDRRASESIASQVDTPPHISREDILRNLKSREDLSYDEEEIDDVDGDYSSQFNSSPPPHTQYDPDVPIPSLEDHMEEFDVQIKDEPLSDDEGDVYDIPEYFGPNAHGLPLPSDEDRLGGDEDDESNYSRNSRDTIKQERDISAETTETDVTTVHVPETEDVKETIEHDQVSSETGTGSSNGFEHLDFGLINIPEPLRRPQTPEMQTGEVADEPSTPDSVIRHPVDDGSGDEESEYETTPEPVSELVATIKAPGTGLKTRPSLTPADVQSMAAVRRKVSVQSAIVPVAEEAIEHTQEDDTEQESQDGEQANDVLPTLAVPEVSQRQSSLVKLDIPFTGSGEGLDLGLDKEFDRVIEAQKVAFNLALSRKVFPSSTTPIPLGILKEFPSGPIGHLNPSQFGTSFANKYPLKQRGYLMRQNTKVIIASSNSNDEPQTAPQNAAAKNVDTKPENTSPRKASQPTWTAEPWNGKMRRQSSKAPGAIKKKPVPGVVPPLPGMPSNVQDVQQSIEEVETEQPEDDQERGRLFVKVVGVRDLDLPLPKSEKLQFALTLDNGLHCVTTSWLELGRSAPIGQEFELIVHRDLEFQLTLQMKTDGTFLKQSRESVVSATPSKQKSSAFSRVFASPKKRKEMEMKQQLEQQEKQRLEAKANAGPWEKLRSIIDRDGSFARAYVSLSDHEKYAYGRPYVTRVPCFNEWAVEEPSSVKSKKSSSLNIVQKRPPYKVGNLELQLLFVPIPKGAKEEDMPKSMNACIREMREAENAASRMWEGYLSQQGGDCPYWRRRFFRLQGSKLTAYHEVTRQPRATINLAKAAKLIDDKSALTQKETTTRGGGRRKSAFSEEEEGYMFVEEGFRIRFANGEVIDFYADSRAEKEGWMTVLSDTVGKGYAAGTGQVKAWTELVLKHEKALNAKREALDRLMGPNGQSPHQKAPASQPTKPRHQHNLSQPEVRSPEARREKTRSLMF</sequence>
<feature type="region of interest" description="Disordered" evidence="3">
    <location>
        <begin position="1347"/>
        <end position="1394"/>
    </location>
</feature>
<organism evidence="5 6">
    <name type="scientific">Talaromyces amestolkiae</name>
    <dbReference type="NCBI Taxonomy" id="1196081"/>
    <lineage>
        <taxon>Eukaryota</taxon>
        <taxon>Fungi</taxon>
        <taxon>Dikarya</taxon>
        <taxon>Ascomycota</taxon>
        <taxon>Pezizomycotina</taxon>
        <taxon>Eurotiomycetes</taxon>
        <taxon>Eurotiomycetidae</taxon>
        <taxon>Eurotiales</taxon>
        <taxon>Trichocomaceae</taxon>
        <taxon>Talaromyces</taxon>
        <taxon>Talaromyces sect. Talaromyces</taxon>
    </lineage>
</organism>
<feature type="compositionally biased region" description="Polar residues" evidence="3">
    <location>
        <begin position="57"/>
        <end position="67"/>
    </location>
</feature>
<dbReference type="InterPro" id="IPR011993">
    <property type="entry name" value="PH-like_dom_sf"/>
</dbReference>
<keyword evidence="6" id="KW-1185">Reference proteome</keyword>
<feature type="region of interest" description="Disordered" evidence="3">
    <location>
        <begin position="856"/>
        <end position="928"/>
    </location>
</feature>
<feature type="domain" description="PH" evidence="4">
    <location>
        <begin position="1193"/>
        <end position="1314"/>
    </location>
</feature>
<feature type="compositionally biased region" description="Basic and acidic residues" evidence="3">
    <location>
        <begin position="421"/>
        <end position="437"/>
    </location>
</feature>
<dbReference type="InterPro" id="IPR052007">
    <property type="entry name" value="Bud4"/>
</dbReference>
<feature type="compositionally biased region" description="Acidic residues" evidence="3">
    <location>
        <begin position="466"/>
        <end position="477"/>
    </location>
</feature>
<evidence type="ECO:0000256" key="2">
    <source>
        <dbReference type="ARBA" id="ARBA00023306"/>
    </source>
</evidence>
<feature type="compositionally biased region" description="Polar residues" evidence="3">
    <location>
        <begin position="880"/>
        <end position="892"/>
    </location>
</feature>
<feature type="region of interest" description="Disordered" evidence="3">
    <location>
        <begin position="514"/>
        <end position="674"/>
    </location>
</feature>
<dbReference type="PROSITE" id="PS50003">
    <property type="entry name" value="PH_DOMAIN"/>
    <property type="match status" value="1"/>
</dbReference>
<dbReference type="PANTHER" id="PTHR36100">
    <property type="entry name" value="BUD SITE SELECTION PROTEIN 4"/>
    <property type="match status" value="1"/>
</dbReference>
<dbReference type="OrthoDB" id="2123378at2759"/>
<proteinExistence type="predicted"/>
<feature type="compositionally biased region" description="Polar residues" evidence="3">
    <location>
        <begin position="1352"/>
        <end position="1366"/>
    </location>
</feature>